<dbReference type="Proteomes" id="UP000198757">
    <property type="component" value="Unassembled WGS sequence"/>
</dbReference>
<dbReference type="InterPro" id="IPR008969">
    <property type="entry name" value="CarboxyPept-like_regulatory"/>
</dbReference>
<dbReference type="OrthoDB" id="1223654at2"/>
<gene>
    <name evidence="2" type="ORF">SAMN04487894_10650</name>
</gene>
<sequence>MKFWMFLLLCAGGFTAFAQRTIAGQVVAEGTGLPVPGASVYINNTATGVVTAADGSFQLNEVPPGDLVVSCINFETLMYPVKPEALPLKLRFELRPRIRELENVVVGGWVTETWEKWGSVFLETFLGATPAGRRCVLTNKDVLRFRFYKKQNILEVVAEAPLLIDNPKLGYIIQYDLLDFKINLTEHSSYYAGFALFSGRQGSLKRSVQKNRKAVYYGSPMHFMRALYFKRTVEEGFQMKRMTRVRNAEKERVRQIRKNGAARIADKRLEGTAMNEPTDSAAYYDTVMFQKDYEEVYADHDLTPDSLLVGTDRANKVVYWNNYLAVLYVKEKEPAEFLRYTGEQRPAYYPRSWIQLKGPLIIDARGNWSPPQNIVTSGYWWWSDKVGNMLPLDYEP</sequence>
<keyword evidence="1" id="KW-0732">Signal</keyword>
<proteinExistence type="predicted"/>
<organism evidence="2 3">
    <name type="scientific">Niabella drilacis (strain DSM 25811 / CCM 8410 / CCUG 62505 / LMG 26954 / E90)</name>
    <dbReference type="NCBI Taxonomy" id="1285928"/>
    <lineage>
        <taxon>Bacteria</taxon>
        <taxon>Pseudomonadati</taxon>
        <taxon>Bacteroidota</taxon>
        <taxon>Chitinophagia</taxon>
        <taxon>Chitinophagales</taxon>
        <taxon>Chitinophagaceae</taxon>
        <taxon>Niabella</taxon>
    </lineage>
</organism>
<dbReference type="SUPFAM" id="SSF49464">
    <property type="entry name" value="Carboxypeptidase regulatory domain-like"/>
    <property type="match status" value="1"/>
</dbReference>
<feature type="signal peptide" evidence="1">
    <location>
        <begin position="1"/>
        <end position="18"/>
    </location>
</feature>
<dbReference type="EMBL" id="FMZO01000006">
    <property type="protein sequence ID" value="SDD10710.1"/>
    <property type="molecule type" value="Genomic_DNA"/>
</dbReference>
<protein>
    <submittedName>
        <fullName evidence="2">CarboxypepD_reg-like domain-containing protein</fullName>
    </submittedName>
</protein>
<feature type="chain" id="PRO_5011677864" evidence="1">
    <location>
        <begin position="19"/>
        <end position="396"/>
    </location>
</feature>
<dbReference type="Gene3D" id="2.60.40.1120">
    <property type="entry name" value="Carboxypeptidase-like, regulatory domain"/>
    <property type="match status" value="1"/>
</dbReference>
<evidence type="ECO:0000256" key="1">
    <source>
        <dbReference type="SAM" id="SignalP"/>
    </source>
</evidence>
<accession>A0A1G6S194</accession>
<dbReference type="AlphaFoldDB" id="A0A1G6S194"/>
<dbReference type="RefSeq" id="WP_090390384.1">
    <property type="nucleotide sequence ID" value="NZ_FMZO01000006.1"/>
</dbReference>
<dbReference type="Pfam" id="PF13715">
    <property type="entry name" value="CarbopepD_reg_2"/>
    <property type="match status" value="1"/>
</dbReference>
<evidence type="ECO:0000313" key="3">
    <source>
        <dbReference type="Proteomes" id="UP000198757"/>
    </source>
</evidence>
<reference evidence="3" key="1">
    <citation type="submission" date="2016-10" db="EMBL/GenBank/DDBJ databases">
        <authorList>
            <person name="Varghese N."/>
            <person name="Submissions S."/>
        </authorList>
    </citation>
    <scope>NUCLEOTIDE SEQUENCE [LARGE SCALE GENOMIC DNA]</scope>
    <source>
        <strain evidence="3">DSM 25811 / CCM 8410 / LMG 26954 / E90</strain>
    </source>
</reference>
<name>A0A1G6S194_NIADE</name>
<dbReference type="STRING" id="1285928.SAMN04487894_10650"/>
<evidence type="ECO:0000313" key="2">
    <source>
        <dbReference type="EMBL" id="SDD10710.1"/>
    </source>
</evidence>
<keyword evidence="3" id="KW-1185">Reference proteome</keyword>